<dbReference type="Proteomes" id="UP000028999">
    <property type="component" value="Unassembled WGS sequence"/>
</dbReference>
<organism evidence="1 2">
    <name type="scientific">Brassica napus</name>
    <name type="common">Rape</name>
    <dbReference type="NCBI Taxonomy" id="3708"/>
    <lineage>
        <taxon>Eukaryota</taxon>
        <taxon>Viridiplantae</taxon>
        <taxon>Streptophyta</taxon>
        <taxon>Embryophyta</taxon>
        <taxon>Tracheophyta</taxon>
        <taxon>Spermatophyta</taxon>
        <taxon>Magnoliopsida</taxon>
        <taxon>eudicotyledons</taxon>
        <taxon>Gunneridae</taxon>
        <taxon>Pentapetalae</taxon>
        <taxon>rosids</taxon>
        <taxon>malvids</taxon>
        <taxon>Brassicales</taxon>
        <taxon>Brassicaceae</taxon>
        <taxon>Brassiceae</taxon>
        <taxon>Brassica</taxon>
    </lineage>
</organism>
<keyword evidence="2" id="KW-1185">Reference proteome</keyword>
<sequence length="17" mass="1899">MELFSKGNALLRHVLNG</sequence>
<gene>
    <name evidence="1" type="primary">BnaA07g09670D</name>
    <name evidence="1" type="ORF">GSBRNA2T00033231001</name>
</gene>
<proteinExistence type="predicted"/>
<dbReference type="PaxDb" id="3708-A0A078GH78"/>
<protein>
    <submittedName>
        <fullName evidence="1">BnaA07g09670D protein</fullName>
    </submittedName>
</protein>
<evidence type="ECO:0000313" key="1">
    <source>
        <dbReference type="EMBL" id="CDY25815.1"/>
    </source>
</evidence>
<dbReference type="AlphaFoldDB" id="A0A078GH78"/>
<name>A0A078GH78_BRANA</name>
<evidence type="ECO:0000313" key="2">
    <source>
        <dbReference type="Proteomes" id="UP000028999"/>
    </source>
</evidence>
<reference evidence="1 2" key="1">
    <citation type="journal article" date="2014" name="Science">
        <title>Plant genetics. Early allopolyploid evolution in the post-Neolithic Brassica napus oilseed genome.</title>
        <authorList>
            <person name="Chalhoub B."/>
            <person name="Denoeud F."/>
            <person name="Liu S."/>
            <person name="Parkin I.A."/>
            <person name="Tang H."/>
            <person name="Wang X."/>
            <person name="Chiquet J."/>
            <person name="Belcram H."/>
            <person name="Tong C."/>
            <person name="Samans B."/>
            <person name="Correa M."/>
            <person name="Da Silva C."/>
            <person name="Just J."/>
            <person name="Falentin C."/>
            <person name="Koh C.S."/>
            <person name="Le Clainche I."/>
            <person name="Bernard M."/>
            <person name="Bento P."/>
            <person name="Noel B."/>
            <person name="Labadie K."/>
            <person name="Alberti A."/>
            <person name="Charles M."/>
            <person name="Arnaud D."/>
            <person name="Guo H."/>
            <person name="Daviaud C."/>
            <person name="Alamery S."/>
            <person name="Jabbari K."/>
            <person name="Zhao M."/>
            <person name="Edger P.P."/>
            <person name="Chelaifa H."/>
            <person name="Tack D."/>
            <person name="Lassalle G."/>
            <person name="Mestiri I."/>
            <person name="Schnel N."/>
            <person name="Le Paslier M.C."/>
            <person name="Fan G."/>
            <person name="Renault V."/>
            <person name="Bayer P.E."/>
            <person name="Golicz A.A."/>
            <person name="Manoli S."/>
            <person name="Lee T.H."/>
            <person name="Thi V.H."/>
            <person name="Chalabi S."/>
            <person name="Hu Q."/>
            <person name="Fan C."/>
            <person name="Tollenaere R."/>
            <person name="Lu Y."/>
            <person name="Battail C."/>
            <person name="Shen J."/>
            <person name="Sidebottom C.H."/>
            <person name="Wang X."/>
            <person name="Canaguier A."/>
            <person name="Chauveau A."/>
            <person name="Berard A."/>
            <person name="Deniot G."/>
            <person name="Guan M."/>
            <person name="Liu Z."/>
            <person name="Sun F."/>
            <person name="Lim Y.P."/>
            <person name="Lyons E."/>
            <person name="Town C.D."/>
            <person name="Bancroft I."/>
            <person name="Wang X."/>
            <person name="Meng J."/>
            <person name="Ma J."/>
            <person name="Pires J.C."/>
            <person name="King G.J."/>
            <person name="Brunel D."/>
            <person name="Delourme R."/>
            <person name="Renard M."/>
            <person name="Aury J.M."/>
            <person name="Adams K.L."/>
            <person name="Batley J."/>
            <person name="Snowdon R.J."/>
            <person name="Tost J."/>
            <person name="Edwards D."/>
            <person name="Zhou Y."/>
            <person name="Hua W."/>
            <person name="Sharpe A.G."/>
            <person name="Paterson A.H."/>
            <person name="Guan C."/>
            <person name="Wincker P."/>
        </authorList>
    </citation>
    <scope>NUCLEOTIDE SEQUENCE [LARGE SCALE GENOMIC DNA]</scope>
    <source>
        <strain evidence="2">cv. Darmor-bzh</strain>
    </source>
</reference>
<dbReference type="EMBL" id="LK032180">
    <property type="protein sequence ID" value="CDY25815.1"/>
    <property type="molecule type" value="Genomic_DNA"/>
</dbReference>
<accession>A0A078GH78</accession>